<dbReference type="GO" id="GO:0061630">
    <property type="term" value="F:ubiquitin protein ligase activity"/>
    <property type="evidence" value="ECO:0007669"/>
    <property type="project" value="UniProtKB-EC"/>
</dbReference>
<keyword evidence="5" id="KW-0418">Kinase</keyword>
<evidence type="ECO:0000256" key="1">
    <source>
        <dbReference type="ARBA" id="ARBA00000900"/>
    </source>
</evidence>
<proteinExistence type="inferred from homology"/>
<keyword evidence="3" id="KW-0808">Transferase</keyword>
<evidence type="ECO:0000256" key="10">
    <source>
        <dbReference type="SAM" id="MobiDB-lite"/>
    </source>
</evidence>
<feature type="binding site" evidence="8">
    <location>
        <position position="254"/>
    </location>
    <ligand>
        <name>ATP</name>
        <dbReference type="ChEBI" id="CHEBI:30616"/>
    </ligand>
</feature>
<dbReference type="Gene3D" id="1.10.510.10">
    <property type="entry name" value="Transferase(Phosphotransferase) domain 1"/>
    <property type="match status" value="1"/>
</dbReference>
<sequence length="488" mass="55085">MSTFRFDDVLTAHPTKLNIPFDLNKENYSCSIQLTNNTDRIVAYTLWASRRGLLVSPGADRYVATIVPRSTCSLTVTVNGLTTEAAPDGTQWICIWAYVVKDGVKAEDITWHNLYNLTKEIRRRGFCKLPVVCNYDTVPTANSSSAVPEENEKGSLLHDHNNNNPLQPSNNKQMKRIENSPPPAELMLPTTGGYGSISRKRSEEDTGGYPSFKAFSRKEIQYATNNFSKSLMIGGGGYGKVYKCQLDNWDVVVKILDDQGHQGDQEYIREMEVLEGMRHKNLIHLMGTCFKLRALVYEYLPNGSLEDCLRDRPRELTWKIRTRIVYEICTALRFIHTRSPPLIHGDLKPHNVLLDANFKVKLADFGFGRYLSEGENSKAFRHTHNISGSVGYMDPDYLGSGKVTMGVDVYSFGKTVVKILTGRHPPDIFTEVHEAKKRGSFMTVVDPTVGDWPEDVVLILAHFALRSTKSDRYRSEFMAKFHSALGKI</sequence>
<dbReference type="InterPro" id="IPR008271">
    <property type="entry name" value="Ser/Thr_kinase_AS"/>
</dbReference>
<dbReference type="Gene3D" id="3.30.200.20">
    <property type="entry name" value="Phosphorylase Kinase, domain 1"/>
    <property type="match status" value="1"/>
</dbReference>
<dbReference type="InterPro" id="IPR011009">
    <property type="entry name" value="Kinase-like_dom_sf"/>
</dbReference>
<evidence type="ECO:0000256" key="2">
    <source>
        <dbReference type="ARBA" id="ARBA00012483"/>
    </source>
</evidence>
<dbReference type="Pfam" id="PF00069">
    <property type="entry name" value="Pkinase"/>
    <property type="match status" value="1"/>
</dbReference>
<dbReference type="Proteomes" id="UP001140949">
    <property type="component" value="Unassembled WGS sequence"/>
</dbReference>
<evidence type="ECO:0000313" key="12">
    <source>
        <dbReference type="EMBL" id="KAJ6808493.1"/>
    </source>
</evidence>
<feature type="region of interest" description="Disordered" evidence="10">
    <location>
        <begin position="141"/>
        <end position="191"/>
    </location>
</feature>
<evidence type="ECO:0000256" key="9">
    <source>
        <dbReference type="RuleBase" id="RU000304"/>
    </source>
</evidence>
<evidence type="ECO:0000256" key="8">
    <source>
        <dbReference type="PROSITE-ProRule" id="PRU10141"/>
    </source>
</evidence>
<keyword evidence="9" id="KW-0723">Serine/threonine-protein kinase</keyword>
<dbReference type="InterPro" id="IPR017441">
    <property type="entry name" value="Protein_kinase_ATP_BS"/>
</dbReference>
<protein>
    <recommendedName>
        <fullName evidence="2">RING-type E3 ubiquitin transferase</fullName>
        <ecNumber evidence="2">2.3.2.27</ecNumber>
    </recommendedName>
</protein>
<dbReference type="PROSITE" id="PS00107">
    <property type="entry name" value="PROTEIN_KINASE_ATP"/>
    <property type="match status" value="1"/>
</dbReference>
<accession>A0AAX6EWV0</accession>
<comment type="similarity">
    <text evidence="9">Belongs to the protein kinase superfamily.</text>
</comment>
<dbReference type="InterPro" id="IPR000719">
    <property type="entry name" value="Prot_kinase_dom"/>
</dbReference>
<dbReference type="PROSITE" id="PS00108">
    <property type="entry name" value="PROTEIN_KINASE_ST"/>
    <property type="match status" value="1"/>
</dbReference>
<feature type="compositionally biased region" description="Basic and acidic residues" evidence="10">
    <location>
        <begin position="150"/>
        <end position="161"/>
    </location>
</feature>
<dbReference type="PANTHER" id="PTHR45647:SF139">
    <property type="entry name" value="OS02G0152300 PROTEIN"/>
    <property type="match status" value="1"/>
</dbReference>
<dbReference type="InterPro" id="IPR008962">
    <property type="entry name" value="PapD-like_sf"/>
</dbReference>
<feature type="compositionally biased region" description="Low complexity" evidence="10">
    <location>
        <begin position="162"/>
        <end position="171"/>
    </location>
</feature>
<dbReference type="EMBL" id="JANAVB010033416">
    <property type="protein sequence ID" value="KAJ6808493.1"/>
    <property type="molecule type" value="Genomic_DNA"/>
</dbReference>
<dbReference type="GO" id="GO:0005524">
    <property type="term" value="F:ATP binding"/>
    <property type="evidence" value="ECO:0007669"/>
    <property type="project" value="UniProtKB-UniRule"/>
</dbReference>
<dbReference type="SMART" id="SM00220">
    <property type="entry name" value="S_TKc"/>
    <property type="match status" value="1"/>
</dbReference>
<evidence type="ECO:0000256" key="7">
    <source>
        <dbReference type="ARBA" id="ARBA00022840"/>
    </source>
</evidence>
<dbReference type="PANTHER" id="PTHR45647">
    <property type="entry name" value="OS02G0152300 PROTEIN"/>
    <property type="match status" value="1"/>
</dbReference>
<feature type="domain" description="Protein kinase" evidence="11">
    <location>
        <begin position="227"/>
        <end position="485"/>
    </location>
</feature>
<evidence type="ECO:0000256" key="4">
    <source>
        <dbReference type="ARBA" id="ARBA00022741"/>
    </source>
</evidence>
<reference evidence="12" key="2">
    <citation type="submission" date="2023-04" db="EMBL/GenBank/DDBJ databases">
        <authorList>
            <person name="Bruccoleri R.E."/>
            <person name="Oakeley E.J."/>
            <person name="Faust A.-M."/>
            <person name="Dessus-Babus S."/>
            <person name="Altorfer M."/>
            <person name="Burckhardt D."/>
            <person name="Oertli M."/>
            <person name="Naumann U."/>
            <person name="Petersen F."/>
            <person name="Wong J."/>
        </authorList>
    </citation>
    <scope>NUCLEOTIDE SEQUENCE</scope>
    <source>
        <strain evidence="12">GSM-AAB239-AS_SAM_17_03QT</strain>
        <tissue evidence="12">Leaf</tissue>
    </source>
</reference>
<reference evidence="12" key="1">
    <citation type="journal article" date="2023" name="GigaByte">
        <title>Genome assembly of the bearded iris, Iris pallida Lam.</title>
        <authorList>
            <person name="Bruccoleri R.E."/>
            <person name="Oakeley E.J."/>
            <person name="Faust A.M.E."/>
            <person name="Altorfer M."/>
            <person name="Dessus-Babus S."/>
            <person name="Burckhardt D."/>
            <person name="Oertli M."/>
            <person name="Naumann U."/>
            <person name="Petersen F."/>
            <person name="Wong J."/>
        </authorList>
    </citation>
    <scope>NUCLEOTIDE SEQUENCE</scope>
    <source>
        <strain evidence="12">GSM-AAB239-AS_SAM_17_03QT</strain>
    </source>
</reference>
<evidence type="ECO:0000313" key="13">
    <source>
        <dbReference type="Proteomes" id="UP001140949"/>
    </source>
</evidence>
<dbReference type="AlphaFoldDB" id="A0AAX6EWV0"/>
<keyword evidence="7 8" id="KW-0067">ATP-binding</keyword>
<keyword evidence="13" id="KW-1185">Reference proteome</keyword>
<name>A0AAX6EWV0_IRIPA</name>
<evidence type="ECO:0000256" key="6">
    <source>
        <dbReference type="ARBA" id="ARBA00022786"/>
    </source>
</evidence>
<organism evidence="12 13">
    <name type="scientific">Iris pallida</name>
    <name type="common">Sweet iris</name>
    <dbReference type="NCBI Taxonomy" id="29817"/>
    <lineage>
        <taxon>Eukaryota</taxon>
        <taxon>Viridiplantae</taxon>
        <taxon>Streptophyta</taxon>
        <taxon>Embryophyta</taxon>
        <taxon>Tracheophyta</taxon>
        <taxon>Spermatophyta</taxon>
        <taxon>Magnoliopsida</taxon>
        <taxon>Liliopsida</taxon>
        <taxon>Asparagales</taxon>
        <taxon>Iridaceae</taxon>
        <taxon>Iridoideae</taxon>
        <taxon>Irideae</taxon>
        <taxon>Iris</taxon>
    </lineage>
</organism>
<dbReference type="PROSITE" id="PS50011">
    <property type="entry name" value="PROTEIN_KINASE_DOM"/>
    <property type="match status" value="1"/>
</dbReference>
<comment type="catalytic activity">
    <reaction evidence="1">
        <text>S-ubiquitinyl-[E2 ubiquitin-conjugating enzyme]-L-cysteine + [acceptor protein]-L-lysine = [E2 ubiquitin-conjugating enzyme]-L-cysteine + N(6)-ubiquitinyl-[acceptor protein]-L-lysine.</text>
        <dbReference type="EC" id="2.3.2.27"/>
    </reaction>
</comment>
<evidence type="ECO:0000256" key="3">
    <source>
        <dbReference type="ARBA" id="ARBA00022679"/>
    </source>
</evidence>
<dbReference type="EC" id="2.3.2.27" evidence="2"/>
<dbReference type="InterPro" id="IPR013783">
    <property type="entry name" value="Ig-like_fold"/>
</dbReference>
<dbReference type="SUPFAM" id="SSF56112">
    <property type="entry name" value="Protein kinase-like (PK-like)"/>
    <property type="match status" value="1"/>
</dbReference>
<dbReference type="InterPro" id="IPR051348">
    <property type="entry name" value="U-box_ubiquitin_ligases"/>
</dbReference>
<dbReference type="GO" id="GO:0004674">
    <property type="term" value="F:protein serine/threonine kinase activity"/>
    <property type="evidence" value="ECO:0007669"/>
    <property type="project" value="UniProtKB-KW"/>
</dbReference>
<evidence type="ECO:0000256" key="5">
    <source>
        <dbReference type="ARBA" id="ARBA00022777"/>
    </source>
</evidence>
<keyword evidence="6" id="KW-0833">Ubl conjugation pathway</keyword>
<evidence type="ECO:0000259" key="11">
    <source>
        <dbReference type="PROSITE" id="PS50011"/>
    </source>
</evidence>
<keyword evidence="4 8" id="KW-0547">Nucleotide-binding</keyword>
<dbReference type="SUPFAM" id="SSF49354">
    <property type="entry name" value="PapD-like"/>
    <property type="match status" value="1"/>
</dbReference>
<comment type="caution">
    <text evidence="12">The sequence shown here is derived from an EMBL/GenBank/DDBJ whole genome shotgun (WGS) entry which is preliminary data.</text>
</comment>
<dbReference type="Gene3D" id="2.60.40.10">
    <property type="entry name" value="Immunoglobulins"/>
    <property type="match status" value="1"/>
</dbReference>
<gene>
    <name evidence="12" type="ORF">M6B38_167315</name>
</gene>